<accession>A0AAD7RHY7</accession>
<evidence type="ECO:0000313" key="2">
    <source>
        <dbReference type="EMBL" id="KAJ8384559.1"/>
    </source>
</evidence>
<proteinExistence type="predicted"/>
<name>A0AAD7RHY7_9TELE</name>
<keyword evidence="3" id="KW-1185">Reference proteome</keyword>
<gene>
    <name evidence="2" type="ORF">AAFF_G00200920</name>
</gene>
<feature type="region of interest" description="Disordered" evidence="1">
    <location>
        <begin position="1"/>
        <end position="114"/>
    </location>
</feature>
<protein>
    <submittedName>
        <fullName evidence="2">Uncharacterized protein</fullName>
    </submittedName>
</protein>
<reference evidence="2" key="1">
    <citation type="journal article" date="2023" name="Science">
        <title>Genome structures resolve the early diversification of teleost fishes.</title>
        <authorList>
            <person name="Parey E."/>
            <person name="Louis A."/>
            <person name="Montfort J."/>
            <person name="Bouchez O."/>
            <person name="Roques C."/>
            <person name="Iampietro C."/>
            <person name="Lluch J."/>
            <person name="Castinel A."/>
            <person name="Donnadieu C."/>
            <person name="Desvignes T."/>
            <person name="Floi Bucao C."/>
            <person name="Jouanno E."/>
            <person name="Wen M."/>
            <person name="Mejri S."/>
            <person name="Dirks R."/>
            <person name="Jansen H."/>
            <person name="Henkel C."/>
            <person name="Chen W.J."/>
            <person name="Zahm M."/>
            <person name="Cabau C."/>
            <person name="Klopp C."/>
            <person name="Thompson A.W."/>
            <person name="Robinson-Rechavi M."/>
            <person name="Braasch I."/>
            <person name="Lecointre G."/>
            <person name="Bobe J."/>
            <person name="Postlethwait J.H."/>
            <person name="Berthelot C."/>
            <person name="Roest Crollius H."/>
            <person name="Guiguen Y."/>
        </authorList>
    </citation>
    <scope>NUCLEOTIDE SEQUENCE</scope>
    <source>
        <strain evidence="2">NC1722</strain>
    </source>
</reference>
<feature type="compositionally biased region" description="Acidic residues" evidence="1">
    <location>
        <begin position="56"/>
        <end position="82"/>
    </location>
</feature>
<evidence type="ECO:0000256" key="1">
    <source>
        <dbReference type="SAM" id="MobiDB-lite"/>
    </source>
</evidence>
<comment type="caution">
    <text evidence="2">The sequence shown here is derived from an EMBL/GenBank/DDBJ whole genome shotgun (WGS) entry which is preliminary data.</text>
</comment>
<dbReference type="AlphaFoldDB" id="A0AAD7RHY7"/>
<dbReference type="Proteomes" id="UP001221898">
    <property type="component" value="Unassembled WGS sequence"/>
</dbReference>
<dbReference type="EMBL" id="JAINUG010000269">
    <property type="protein sequence ID" value="KAJ8384559.1"/>
    <property type="molecule type" value="Genomic_DNA"/>
</dbReference>
<organism evidence="2 3">
    <name type="scientific">Aldrovandia affinis</name>
    <dbReference type="NCBI Taxonomy" id="143900"/>
    <lineage>
        <taxon>Eukaryota</taxon>
        <taxon>Metazoa</taxon>
        <taxon>Chordata</taxon>
        <taxon>Craniata</taxon>
        <taxon>Vertebrata</taxon>
        <taxon>Euteleostomi</taxon>
        <taxon>Actinopterygii</taxon>
        <taxon>Neopterygii</taxon>
        <taxon>Teleostei</taxon>
        <taxon>Notacanthiformes</taxon>
        <taxon>Halosauridae</taxon>
        <taxon>Aldrovandia</taxon>
    </lineage>
</organism>
<evidence type="ECO:0000313" key="3">
    <source>
        <dbReference type="Proteomes" id="UP001221898"/>
    </source>
</evidence>
<sequence length="114" mass="12115">MDTCWRPAAPGPGGGGVALPFKPPAAGSWALPARGCWEAGGRDGRRRGRLCPYVEGQEEEEEEEEEQEGQEEEEEGQEEEGQEERPGRDAAQAGGGSDPIIPPLCANITPASEI</sequence>